<name>A0A9P8TRX1_WICPI</name>
<feature type="domain" description="LicD/FKTN/FKRP nucleotidyltransferase" evidence="5">
    <location>
        <begin position="370"/>
        <end position="444"/>
    </location>
</feature>
<feature type="domain" description="LicD/FKTN/FKRP nucleotidyltransferase" evidence="5">
    <location>
        <begin position="243"/>
        <end position="348"/>
    </location>
</feature>
<organism evidence="6 7">
    <name type="scientific">Wickerhamomyces pijperi</name>
    <name type="common">Yeast</name>
    <name type="synonym">Pichia pijperi</name>
    <dbReference type="NCBI Taxonomy" id="599730"/>
    <lineage>
        <taxon>Eukaryota</taxon>
        <taxon>Fungi</taxon>
        <taxon>Dikarya</taxon>
        <taxon>Ascomycota</taxon>
        <taxon>Saccharomycotina</taxon>
        <taxon>Saccharomycetes</taxon>
        <taxon>Phaffomycetales</taxon>
        <taxon>Wickerhamomycetaceae</taxon>
        <taxon>Wickerhamomyces</taxon>
    </lineage>
</organism>
<keyword evidence="4" id="KW-0472">Membrane</keyword>
<evidence type="ECO:0000313" key="7">
    <source>
        <dbReference type="Proteomes" id="UP000774326"/>
    </source>
</evidence>
<dbReference type="Proteomes" id="UP000774326">
    <property type="component" value="Unassembled WGS sequence"/>
</dbReference>
<protein>
    <recommendedName>
        <fullName evidence="5">LicD/FKTN/FKRP nucleotidyltransferase domain-containing protein</fullName>
    </recommendedName>
</protein>
<evidence type="ECO:0000256" key="2">
    <source>
        <dbReference type="ARBA" id="ARBA00022692"/>
    </source>
</evidence>
<dbReference type="EMBL" id="JAEUBG010000529">
    <property type="protein sequence ID" value="KAH3688086.1"/>
    <property type="molecule type" value="Genomic_DNA"/>
</dbReference>
<evidence type="ECO:0000256" key="4">
    <source>
        <dbReference type="ARBA" id="ARBA00023136"/>
    </source>
</evidence>
<reference evidence="6" key="1">
    <citation type="journal article" date="2021" name="Open Biol.">
        <title>Shared evolutionary footprints suggest mitochondrial oxidative damage underlies multiple complex I losses in fungi.</title>
        <authorList>
            <person name="Schikora-Tamarit M.A."/>
            <person name="Marcet-Houben M."/>
            <person name="Nosek J."/>
            <person name="Gabaldon T."/>
        </authorList>
    </citation>
    <scope>NUCLEOTIDE SEQUENCE</scope>
    <source>
        <strain evidence="6">CBS2887</strain>
    </source>
</reference>
<keyword evidence="2" id="KW-0812">Transmembrane</keyword>
<evidence type="ECO:0000313" key="6">
    <source>
        <dbReference type="EMBL" id="KAH3688086.1"/>
    </source>
</evidence>
<keyword evidence="7" id="KW-1185">Reference proteome</keyword>
<dbReference type="InterPro" id="IPR007074">
    <property type="entry name" value="LicD/FKTN/FKRP_NTP_transf"/>
</dbReference>
<dbReference type="PANTHER" id="PTHR15407">
    <property type="entry name" value="FUKUTIN-RELATED"/>
    <property type="match status" value="1"/>
</dbReference>
<evidence type="ECO:0000256" key="1">
    <source>
        <dbReference type="ARBA" id="ARBA00004167"/>
    </source>
</evidence>
<accession>A0A9P8TRX1</accession>
<proteinExistence type="predicted"/>
<keyword evidence="3" id="KW-1133">Transmembrane helix</keyword>
<dbReference type="PANTHER" id="PTHR15407:SF28">
    <property type="entry name" value="RIBITOL-5-PHOSPHATE TRANSFERASE FKTN"/>
    <property type="match status" value="1"/>
</dbReference>
<gene>
    <name evidence="6" type="ORF">WICPIJ_000928</name>
</gene>
<evidence type="ECO:0000256" key="3">
    <source>
        <dbReference type="ARBA" id="ARBA00022989"/>
    </source>
</evidence>
<dbReference type="OrthoDB" id="444255at2759"/>
<dbReference type="GO" id="GO:0009100">
    <property type="term" value="P:glycoprotein metabolic process"/>
    <property type="evidence" value="ECO:0007669"/>
    <property type="project" value="UniProtKB-ARBA"/>
</dbReference>
<dbReference type="InterPro" id="IPR009644">
    <property type="entry name" value="FKTN/MNN4/W02B3.4-1"/>
</dbReference>
<dbReference type="AlphaFoldDB" id="A0A9P8TRX1"/>
<reference evidence="6" key="2">
    <citation type="submission" date="2021-01" db="EMBL/GenBank/DDBJ databases">
        <authorList>
            <person name="Schikora-Tamarit M.A."/>
        </authorList>
    </citation>
    <scope>NUCLEOTIDE SEQUENCE</scope>
    <source>
        <strain evidence="6">CBS2887</strain>
    </source>
</reference>
<sequence>MLNIPTTLLSIIALLISTLWFHKFHFIINDTGTKFKQVNTTCTSILLQDRLTAHKDTLFEDRFDPRRYPLEILNQLSTGNADTLSFDWGKVVDLRNKTELGVYYMALYQVKEICLMNGDKIFHYPVVTDSSFNSEEGAYTSINTTINNWFDRQNKSTYEIAPYKSVPLSTFDFQLNFTQRIKSLPSPQQHSAEYRYFKEASLLSANSSNGLSHYDLRFFYSKIPAIDRISTLHRIARSWARFTNSHHITTWLAHGSLLGYFFNGLILPWDDDLDVQVSAEGFWELVRWNQTVVVDYQDYSNSGYIGAYLIDVNPFFYKRERNPDNKIDARFIDLRTGLYIDITVLTNEINDLETLSGLDSGRSVELYKLFDSQFEQIQTQTQPQYQSDILHRINSTAERQSLLSCKDYHFYTAEELSPLIPTVFEGEILYVPNNIESLLLREYGRKSLYLMDFNRFEFDKMENIWKSSTVPFEINSGLLGFAAFHYQTLKLSTHFKRHVWDSEELVKFETFRLDSWVRDNLCQWY</sequence>
<dbReference type="Pfam" id="PF04991">
    <property type="entry name" value="LicD"/>
    <property type="match status" value="2"/>
</dbReference>
<evidence type="ECO:0000259" key="5">
    <source>
        <dbReference type="Pfam" id="PF04991"/>
    </source>
</evidence>
<dbReference type="GO" id="GO:0016020">
    <property type="term" value="C:membrane"/>
    <property type="evidence" value="ECO:0007669"/>
    <property type="project" value="UniProtKB-SubCell"/>
</dbReference>
<comment type="caution">
    <text evidence="6">The sequence shown here is derived from an EMBL/GenBank/DDBJ whole genome shotgun (WGS) entry which is preliminary data.</text>
</comment>
<comment type="subcellular location">
    <subcellularLocation>
        <location evidence="1">Membrane</location>
        <topology evidence="1">Single-pass membrane protein</topology>
    </subcellularLocation>
</comment>